<dbReference type="EMBL" id="BARS01046854">
    <property type="protein sequence ID" value="GAG33671.1"/>
    <property type="molecule type" value="Genomic_DNA"/>
</dbReference>
<name>X0Y9Y1_9ZZZZ</name>
<organism evidence="5">
    <name type="scientific">marine sediment metagenome</name>
    <dbReference type="NCBI Taxonomy" id="412755"/>
    <lineage>
        <taxon>unclassified sequences</taxon>
        <taxon>metagenomes</taxon>
        <taxon>ecological metagenomes</taxon>
    </lineage>
</organism>
<keyword evidence="3" id="KW-0808">Transferase</keyword>
<keyword evidence="4" id="KW-0663">Pyridoxal phosphate</keyword>
<proteinExistence type="predicted"/>
<feature type="non-terminal residue" evidence="5">
    <location>
        <position position="51"/>
    </location>
</feature>
<sequence length="51" mass="5860">MNTKPKIPNWKDKILFTPGPLTTSRTVKQALLRDLGSRDYEFISIVADVRQ</sequence>
<gene>
    <name evidence="5" type="ORF">S01H1_70452</name>
</gene>
<evidence type="ECO:0000256" key="3">
    <source>
        <dbReference type="ARBA" id="ARBA00022679"/>
    </source>
</evidence>
<dbReference type="PANTHER" id="PTHR42778">
    <property type="entry name" value="2-AMINOETHYLPHOSPHONATE--PYRUVATE TRANSAMINASE"/>
    <property type="match status" value="1"/>
</dbReference>
<evidence type="ECO:0000256" key="4">
    <source>
        <dbReference type="ARBA" id="ARBA00022898"/>
    </source>
</evidence>
<dbReference type="GO" id="GO:0008483">
    <property type="term" value="F:transaminase activity"/>
    <property type="evidence" value="ECO:0007669"/>
    <property type="project" value="UniProtKB-KW"/>
</dbReference>
<comment type="cofactor">
    <cofactor evidence="1">
        <name>pyridoxal 5'-phosphate</name>
        <dbReference type="ChEBI" id="CHEBI:597326"/>
    </cofactor>
</comment>
<reference evidence="5" key="1">
    <citation type="journal article" date="2014" name="Front. Microbiol.">
        <title>High frequency of phylogenetically diverse reductive dehalogenase-homologous genes in deep subseafloor sedimentary metagenomes.</title>
        <authorList>
            <person name="Kawai M."/>
            <person name="Futagami T."/>
            <person name="Toyoda A."/>
            <person name="Takaki Y."/>
            <person name="Nishi S."/>
            <person name="Hori S."/>
            <person name="Arai W."/>
            <person name="Tsubouchi T."/>
            <person name="Morono Y."/>
            <person name="Uchiyama I."/>
            <person name="Ito T."/>
            <person name="Fujiyama A."/>
            <person name="Inagaki F."/>
            <person name="Takami H."/>
        </authorList>
    </citation>
    <scope>NUCLEOTIDE SEQUENCE</scope>
    <source>
        <strain evidence="5">Expedition CK06-06</strain>
    </source>
</reference>
<evidence type="ECO:0000256" key="1">
    <source>
        <dbReference type="ARBA" id="ARBA00001933"/>
    </source>
</evidence>
<dbReference type="AlphaFoldDB" id="X0Y9Y1"/>
<accession>X0Y9Y1</accession>
<dbReference type="InterPro" id="IPR015421">
    <property type="entry name" value="PyrdxlP-dep_Trfase_major"/>
</dbReference>
<dbReference type="Gene3D" id="3.40.640.10">
    <property type="entry name" value="Type I PLP-dependent aspartate aminotransferase-like (Major domain)"/>
    <property type="match status" value="1"/>
</dbReference>
<keyword evidence="2" id="KW-0032">Aminotransferase</keyword>
<dbReference type="PANTHER" id="PTHR42778:SF1">
    <property type="entry name" value="2-AMINOETHYLPHOSPHONATE--PYRUVATE TRANSAMINASE"/>
    <property type="match status" value="1"/>
</dbReference>
<evidence type="ECO:0000256" key="2">
    <source>
        <dbReference type="ARBA" id="ARBA00022576"/>
    </source>
</evidence>
<evidence type="ECO:0000313" key="5">
    <source>
        <dbReference type="EMBL" id="GAG33671.1"/>
    </source>
</evidence>
<comment type="caution">
    <text evidence="5">The sequence shown here is derived from an EMBL/GenBank/DDBJ whole genome shotgun (WGS) entry which is preliminary data.</text>
</comment>
<protein>
    <submittedName>
        <fullName evidence="5">Uncharacterized protein</fullName>
    </submittedName>
</protein>